<feature type="transmembrane region" description="Helical" evidence="1">
    <location>
        <begin position="128"/>
        <end position="147"/>
    </location>
</feature>
<gene>
    <name evidence="3" type="ORF">AVDCRST_MAG93-3401</name>
</gene>
<dbReference type="PANTHER" id="PTHR42736:SF1">
    <property type="entry name" value="PROTEIN-GLUTAMINE GAMMA-GLUTAMYLTRANSFERASE"/>
    <property type="match status" value="1"/>
</dbReference>
<feature type="transmembrane region" description="Helical" evidence="1">
    <location>
        <begin position="21"/>
        <end position="39"/>
    </location>
</feature>
<dbReference type="SUPFAM" id="SSF54001">
    <property type="entry name" value="Cysteine proteinases"/>
    <property type="match status" value="1"/>
</dbReference>
<dbReference type="Pfam" id="PF11992">
    <property type="entry name" value="TgpA_N"/>
    <property type="match status" value="1"/>
</dbReference>
<dbReference type="InterPro" id="IPR038765">
    <property type="entry name" value="Papain-like_cys_pep_sf"/>
</dbReference>
<evidence type="ECO:0000256" key="1">
    <source>
        <dbReference type="SAM" id="Phobius"/>
    </source>
</evidence>
<protein>
    <submittedName>
        <fullName evidence="3">Transglutaminase-like enzymes, putative cysteine proteases</fullName>
    </submittedName>
</protein>
<feature type="transmembrane region" description="Helical" evidence="1">
    <location>
        <begin position="102"/>
        <end position="123"/>
    </location>
</feature>
<dbReference type="SMART" id="SM00460">
    <property type="entry name" value="TGc"/>
    <property type="match status" value="1"/>
</dbReference>
<accession>A0A6J4JQ44</accession>
<feature type="non-terminal residue" evidence="3">
    <location>
        <position position="771"/>
    </location>
</feature>
<feature type="transmembrane region" description="Helical" evidence="1">
    <location>
        <begin position="153"/>
        <end position="169"/>
    </location>
</feature>
<feature type="transmembrane region" description="Helical" evidence="1">
    <location>
        <begin position="190"/>
        <end position="212"/>
    </location>
</feature>
<feature type="transmembrane region" description="Helical" evidence="1">
    <location>
        <begin position="45"/>
        <end position="67"/>
    </location>
</feature>
<dbReference type="InterPro" id="IPR021878">
    <property type="entry name" value="TgpA_N"/>
</dbReference>
<dbReference type="InterPro" id="IPR025403">
    <property type="entry name" value="TgpA-like_C"/>
</dbReference>
<dbReference type="InterPro" id="IPR002931">
    <property type="entry name" value="Transglutaminase-like"/>
</dbReference>
<dbReference type="EMBL" id="CADCTR010001159">
    <property type="protein sequence ID" value="CAA9284083.1"/>
    <property type="molecule type" value="Genomic_DNA"/>
</dbReference>
<keyword evidence="1" id="KW-1133">Transmembrane helix</keyword>
<reference evidence="3" key="1">
    <citation type="submission" date="2020-02" db="EMBL/GenBank/DDBJ databases">
        <authorList>
            <person name="Meier V. D."/>
        </authorList>
    </citation>
    <scope>NUCLEOTIDE SEQUENCE</scope>
    <source>
        <strain evidence="3">AVDCRST_MAG93</strain>
    </source>
</reference>
<keyword evidence="3" id="KW-0378">Hydrolase</keyword>
<proteinExistence type="predicted"/>
<dbReference type="Gene3D" id="3.10.620.30">
    <property type="match status" value="1"/>
</dbReference>
<sequence length="771" mass="84852">MTLSVMQSIVRSNWTNDGLQVLVPITLGGLVVGGIFSRLRWLPGALAHLLAGVLGIAWVVSRIGPLLGDELPTWRDQATELLIRLIILIRVVGSGGTGEDVLLFITVLGVLGFVLGYATLWLLLRHGWAWLVVLLNALVLLINLTYASPKPPAALFFVFVGAALLVLVHQTFQMRAQRWESALLEYPDLLGWRVVASGAMVVVALMLLTALLPTRISSAQVVQVWQRVRDPWQDVQARWDRTFSTINAPANAAGGGFADRSLTLAGARTLGNGLVMEVESAQFDYWRATAYDRYNGSLSWLNTTGDLGRAALGLGTNDQARTPLGAATEMPLLDTIGRKVMTQTFTLRQNFALGTVFAATQPVSVSLPIFVEHSYLPADGAPVPNFSDTSVLVSQLSLRSGTTYTVQSLVPNADKSSLRAAPSDYPEWTRRYLQLPETLSQRIRDEASLVVGGAGATNAYDKAEAIQSYLRTLPYDEKIPAPPEDRDGVEYFLFDLKRGYCDYFASAMVVMLRAEGVPARLVSGYAGGSFDPERSVYEVRQNVAHTWPEVYFPGYGWQRFEPTPASYTAVPDRAETVEEQAARDSGSTDPAFTGRDALNEIDPGALEREFLEQQNSLSAAEIQAALEQRQALERQRTWTQRGAAAAALGGVALIVLAFRRRGLELQPAARVYERVLRVARWAGIKPQESATPTEVAAQLGEHIPDQRPSLDLLSDAYSRERYGDPHTAEAIEVQPVWRALRWPIVGTFFSRLFRSDHRAQRALATTDHRRP</sequence>
<keyword evidence="3" id="KW-0645">Protease</keyword>
<dbReference type="InterPro" id="IPR052901">
    <property type="entry name" value="Bact_TGase-like"/>
</dbReference>
<evidence type="ECO:0000313" key="3">
    <source>
        <dbReference type="EMBL" id="CAA9284083.1"/>
    </source>
</evidence>
<dbReference type="PANTHER" id="PTHR42736">
    <property type="entry name" value="PROTEIN-GLUTAMINE GAMMA-GLUTAMYLTRANSFERASE"/>
    <property type="match status" value="1"/>
</dbReference>
<dbReference type="GO" id="GO:0006508">
    <property type="term" value="P:proteolysis"/>
    <property type="evidence" value="ECO:0007669"/>
    <property type="project" value="UniProtKB-KW"/>
</dbReference>
<dbReference type="AlphaFoldDB" id="A0A6J4JQ44"/>
<dbReference type="Pfam" id="PF01841">
    <property type="entry name" value="Transglut_core"/>
    <property type="match status" value="1"/>
</dbReference>
<dbReference type="GO" id="GO:0008233">
    <property type="term" value="F:peptidase activity"/>
    <property type="evidence" value="ECO:0007669"/>
    <property type="project" value="UniProtKB-KW"/>
</dbReference>
<dbReference type="Pfam" id="PF13559">
    <property type="entry name" value="DUF4129"/>
    <property type="match status" value="1"/>
</dbReference>
<name>A0A6J4JQ44_9CHLR</name>
<keyword evidence="1" id="KW-0812">Transmembrane</keyword>
<evidence type="ECO:0000259" key="2">
    <source>
        <dbReference type="SMART" id="SM00460"/>
    </source>
</evidence>
<keyword evidence="1" id="KW-0472">Membrane</keyword>
<feature type="domain" description="Transglutaminase-like" evidence="2">
    <location>
        <begin position="493"/>
        <end position="564"/>
    </location>
</feature>
<organism evidence="3">
    <name type="scientific">uncultured Chloroflexia bacterium</name>
    <dbReference type="NCBI Taxonomy" id="1672391"/>
    <lineage>
        <taxon>Bacteria</taxon>
        <taxon>Bacillati</taxon>
        <taxon>Chloroflexota</taxon>
        <taxon>Chloroflexia</taxon>
        <taxon>environmental samples</taxon>
    </lineage>
</organism>